<evidence type="ECO:0000259" key="1">
    <source>
        <dbReference type="Pfam" id="PF20811"/>
    </source>
</evidence>
<proteinExistence type="predicted"/>
<evidence type="ECO:0000313" key="3">
    <source>
        <dbReference type="Proteomes" id="UP000694892"/>
    </source>
</evidence>
<dbReference type="PANTHER" id="PTHR12837:SF15">
    <property type="entry name" value="POLY(ADP-RIBOSE) GLYCOHYDROLASE"/>
    <property type="match status" value="1"/>
</dbReference>
<dbReference type="GO" id="GO:0004649">
    <property type="term" value="F:poly(ADP-ribose) glycohydrolase activity"/>
    <property type="evidence" value="ECO:0007669"/>
    <property type="project" value="InterPro"/>
</dbReference>
<dbReference type="GO" id="GO:0005737">
    <property type="term" value="C:cytoplasm"/>
    <property type="evidence" value="ECO:0007669"/>
    <property type="project" value="TreeGrafter"/>
</dbReference>
<dbReference type="PANTHER" id="PTHR12837">
    <property type="entry name" value="POLY ADP-RIBOSE GLYCOHYDROLASE"/>
    <property type="match status" value="1"/>
</dbReference>
<gene>
    <name evidence="2" type="ORF">XELAEV_180350185mg</name>
</gene>
<feature type="non-terminal residue" evidence="2">
    <location>
        <position position="1"/>
    </location>
</feature>
<dbReference type="GO" id="GO:0006282">
    <property type="term" value="P:regulation of DNA repair"/>
    <property type="evidence" value="ECO:0007669"/>
    <property type="project" value="InterPro"/>
</dbReference>
<feature type="non-terminal residue" evidence="2">
    <location>
        <position position="46"/>
    </location>
</feature>
<dbReference type="Pfam" id="PF20811">
    <property type="entry name" value="PARG_cat_N"/>
    <property type="match status" value="1"/>
</dbReference>
<evidence type="ECO:0000313" key="2">
    <source>
        <dbReference type="EMBL" id="OCT72037.1"/>
    </source>
</evidence>
<dbReference type="GO" id="GO:0009225">
    <property type="term" value="P:nucleotide-sugar metabolic process"/>
    <property type="evidence" value="ECO:0007669"/>
    <property type="project" value="TreeGrafter"/>
</dbReference>
<dbReference type="GO" id="GO:0005634">
    <property type="term" value="C:nucleus"/>
    <property type="evidence" value="ECO:0007669"/>
    <property type="project" value="TreeGrafter"/>
</dbReference>
<dbReference type="InterPro" id="IPR048362">
    <property type="entry name" value="PARG_helical"/>
</dbReference>
<feature type="domain" description="PARG helical" evidence="1">
    <location>
        <begin position="1"/>
        <end position="36"/>
    </location>
</feature>
<sequence>LFEGKNPKKAEKLKTLFCYFRRVTEKKPTGLVTFTRQHLDCFPDWE</sequence>
<dbReference type="GO" id="GO:1990966">
    <property type="term" value="P:ATP generation from poly-ADP-D-ribose"/>
    <property type="evidence" value="ECO:0007669"/>
    <property type="project" value="TreeGrafter"/>
</dbReference>
<protein>
    <recommendedName>
        <fullName evidence="1">PARG helical domain-containing protein</fullName>
    </recommendedName>
</protein>
<reference evidence="3" key="1">
    <citation type="journal article" date="2016" name="Nature">
        <title>Genome evolution in the allotetraploid frog Xenopus laevis.</title>
        <authorList>
            <person name="Session A.M."/>
            <person name="Uno Y."/>
            <person name="Kwon T."/>
            <person name="Chapman J.A."/>
            <person name="Toyoda A."/>
            <person name="Takahashi S."/>
            <person name="Fukui A."/>
            <person name="Hikosaka A."/>
            <person name="Suzuki A."/>
            <person name="Kondo M."/>
            <person name="van Heeringen S.J."/>
            <person name="Quigley I."/>
            <person name="Heinz S."/>
            <person name="Ogino H."/>
            <person name="Ochi H."/>
            <person name="Hellsten U."/>
            <person name="Lyons J.B."/>
            <person name="Simakov O."/>
            <person name="Putnam N."/>
            <person name="Stites J."/>
            <person name="Kuroki Y."/>
            <person name="Tanaka T."/>
            <person name="Michiue T."/>
            <person name="Watanabe M."/>
            <person name="Bogdanovic O."/>
            <person name="Lister R."/>
            <person name="Georgiou G."/>
            <person name="Paranjpe S.S."/>
            <person name="van Kruijsbergen I."/>
            <person name="Shu S."/>
            <person name="Carlson J."/>
            <person name="Kinoshita T."/>
            <person name="Ohta Y."/>
            <person name="Mawaribuchi S."/>
            <person name="Jenkins J."/>
            <person name="Grimwood J."/>
            <person name="Schmutz J."/>
            <person name="Mitros T."/>
            <person name="Mozaffari S.V."/>
            <person name="Suzuki Y."/>
            <person name="Haramoto Y."/>
            <person name="Yamamoto T.S."/>
            <person name="Takagi C."/>
            <person name="Heald R."/>
            <person name="Miller K."/>
            <person name="Haudenschild C."/>
            <person name="Kitzman J."/>
            <person name="Nakayama T."/>
            <person name="Izutsu Y."/>
            <person name="Robert J."/>
            <person name="Fortriede J."/>
            <person name="Burns K."/>
            <person name="Lotay V."/>
            <person name="Karimi K."/>
            <person name="Yasuoka Y."/>
            <person name="Dichmann D.S."/>
            <person name="Flajnik M.F."/>
            <person name="Houston D.W."/>
            <person name="Shendure J."/>
            <person name="DuPasquier L."/>
            <person name="Vize P.D."/>
            <person name="Zorn A.M."/>
            <person name="Ito M."/>
            <person name="Marcotte E.M."/>
            <person name="Wallingford J.B."/>
            <person name="Ito Y."/>
            <person name="Asashima M."/>
            <person name="Ueno N."/>
            <person name="Matsuda Y."/>
            <person name="Veenstra G.J."/>
            <person name="Fujiyama A."/>
            <person name="Harland R.M."/>
            <person name="Taira M."/>
            <person name="Rokhsar D.S."/>
        </authorList>
    </citation>
    <scope>NUCLEOTIDE SEQUENCE [LARGE SCALE GENOMIC DNA]</scope>
    <source>
        <strain evidence="3">J</strain>
    </source>
</reference>
<dbReference type="EMBL" id="CM004478">
    <property type="protein sequence ID" value="OCT72037.1"/>
    <property type="molecule type" value="Genomic_DNA"/>
</dbReference>
<dbReference type="InterPro" id="IPR007724">
    <property type="entry name" value="Poly_GlycHdrlase"/>
</dbReference>
<dbReference type="AlphaFoldDB" id="A0A974CEX8"/>
<dbReference type="Proteomes" id="UP000694892">
    <property type="component" value="Chromosome 7L"/>
</dbReference>
<name>A0A974CEX8_XENLA</name>
<accession>A0A974CEX8</accession>
<dbReference type="GO" id="GO:0005975">
    <property type="term" value="P:carbohydrate metabolic process"/>
    <property type="evidence" value="ECO:0007669"/>
    <property type="project" value="InterPro"/>
</dbReference>
<organism evidence="2 3">
    <name type="scientific">Xenopus laevis</name>
    <name type="common">African clawed frog</name>
    <dbReference type="NCBI Taxonomy" id="8355"/>
    <lineage>
        <taxon>Eukaryota</taxon>
        <taxon>Metazoa</taxon>
        <taxon>Chordata</taxon>
        <taxon>Craniata</taxon>
        <taxon>Vertebrata</taxon>
        <taxon>Euteleostomi</taxon>
        <taxon>Amphibia</taxon>
        <taxon>Batrachia</taxon>
        <taxon>Anura</taxon>
        <taxon>Pipoidea</taxon>
        <taxon>Pipidae</taxon>
        <taxon>Xenopodinae</taxon>
        <taxon>Xenopus</taxon>
        <taxon>Xenopus</taxon>
    </lineage>
</organism>